<feature type="repeat" description="NHL" evidence="2">
    <location>
        <begin position="613"/>
        <end position="649"/>
    </location>
</feature>
<organism evidence="4 5">
    <name type="scientific">Adineta steineri</name>
    <dbReference type="NCBI Taxonomy" id="433720"/>
    <lineage>
        <taxon>Eukaryota</taxon>
        <taxon>Metazoa</taxon>
        <taxon>Spiralia</taxon>
        <taxon>Gnathifera</taxon>
        <taxon>Rotifera</taxon>
        <taxon>Eurotatoria</taxon>
        <taxon>Bdelloidea</taxon>
        <taxon>Adinetida</taxon>
        <taxon>Adinetidae</taxon>
        <taxon>Adineta</taxon>
    </lineage>
</organism>
<gene>
    <name evidence="4" type="ORF">IZO911_LOCUS25371</name>
</gene>
<dbReference type="Pfam" id="PF01436">
    <property type="entry name" value="NHL"/>
    <property type="match status" value="1"/>
</dbReference>
<evidence type="ECO:0000256" key="3">
    <source>
        <dbReference type="SAM" id="Phobius"/>
    </source>
</evidence>
<evidence type="ECO:0000313" key="4">
    <source>
        <dbReference type="EMBL" id="CAF1143645.1"/>
    </source>
</evidence>
<protein>
    <recommendedName>
        <fullName evidence="6">NHL repeat containing protein-like protein</fullName>
    </recommendedName>
</protein>
<dbReference type="PANTHER" id="PTHR24104:SF25">
    <property type="entry name" value="PROTEIN LIN-41"/>
    <property type="match status" value="1"/>
</dbReference>
<dbReference type="AlphaFoldDB" id="A0A814SAW8"/>
<keyword evidence="3" id="KW-0472">Membrane</keyword>
<dbReference type="InterPro" id="IPR011042">
    <property type="entry name" value="6-blade_b-propeller_TolB-like"/>
</dbReference>
<comment type="caution">
    <text evidence="4">The sequence shown here is derived from an EMBL/GenBank/DDBJ whole genome shotgun (WGS) entry which is preliminary data.</text>
</comment>
<evidence type="ECO:0008006" key="6">
    <source>
        <dbReference type="Google" id="ProtNLM"/>
    </source>
</evidence>
<name>A0A814SAW8_9BILA</name>
<dbReference type="PANTHER" id="PTHR24104">
    <property type="entry name" value="E3 UBIQUITIN-PROTEIN LIGASE NHLRC1-RELATED"/>
    <property type="match status" value="1"/>
</dbReference>
<keyword evidence="3" id="KW-0812">Transmembrane</keyword>
<feature type="transmembrane region" description="Helical" evidence="3">
    <location>
        <begin position="138"/>
        <end position="160"/>
    </location>
</feature>
<dbReference type="InterPro" id="IPR001258">
    <property type="entry name" value="NHL_repeat"/>
</dbReference>
<feature type="repeat" description="NHL" evidence="2">
    <location>
        <begin position="401"/>
        <end position="444"/>
    </location>
</feature>
<reference evidence="4" key="1">
    <citation type="submission" date="2021-02" db="EMBL/GenBank/DDBJ databases">
        <authorList>
            <person name="Nowell W R."/>
        </authorList>
    </citation>
    <scope>NUCLEOTIDE SEQUENCE</scope>
</reference>
<keyword evidence="3" id="KW-1133">Transmembrane helix</keyword>
<sequence>MNSSNVNPWRKWIDITWLLIQVNLVSANIFRFAALFKVLPKYGVYNKYSQSSNAINSTEVDYSGQAQQYQNTLTLGITFFNLPSIFVGRVFLLILRVGSSLSASIWYSVFQSESWIQTLDTRSEHRNMIPIGGDRYTFAFNMTSLSQIVLCPIVDFLLAFRAEQRAWIKIASDSAMVAYCTGLGSELSATLSACESYCLSMSGCNAVDWHPGNSGCTPRQCSYYPPKYASHSGWEVWAIKTKTSTTTDLVWVKVASEGLMGDVNCAEVGSDESVIWSDCESACLTLSSCNAIDFSYGGTQCTYRHCTTYPPNYQSASGWDVWAITTGTSATTNTTTTTTVNPCTLSTYRWNTTGITVWDSSHIGYITDMYFDSNDTLYIVDVGKSVVWKLLKNATTATVTAGQLDSSGSNASQLCDPQGVYVDSKSNVYVSDCINDRIQKYINGSTVGITIAGVCGSRGSALNQLSCSRNLVIDSTDTYVYIVDGNNNRVMRYQTNSTGGTNGVVAAGSISAGNGITQLRAPWGIQYLPTISNYLYISNCDGHSVMRWIPSASSGEFIAGTPGTSGSTATTLSSPRGIKLDSYLNMFVADHGNHRVQMFCQNNRTAITVAGTGVSGTSATQLNNPDGIAFDSSMNLYVVDAGNKRVQKFLKL</sequence>
<feature type="transmembrane region" description="Helical" evidence="3">
    <location>
        <begin position="15"/>
        <end position="39"/>
    </location>
</feature>
<evidence type="ECO:0000256" key="2">
    <source>
        <dbReference type="PROSITE-ProRule" id="PRU00504"/>
    </source>
</evidence>
<proteinExistence type="predicted"/>
<dbReference type="Gene3D" id="2.120.10.30">
    <property type="entry name" value="TolB, C-terminal domain"/>
    <property type="match status" value="2"/>
</dbReference>
<keyword evidence="1" id="KW-0677">Repeat</keyword>
<dbReference type="PROSITE" id="PS51125">
    <property type="entry name" value="NHL"/>
    <property type="match status" value="2"/>
</dbReference>
<dbReference type="CDD" id="cd05819">
    <property type="entry name" value="NHL"/>
    <property type="match status" value="1"/>
</dbReference>
<accession>A0A814SAW8</accession>
<dbReference type="SUPFAM" id="SSF101898">
    <property type="entry name" value="NHL repeat"/>
    <property type="match status" value="1"/>
</dbReference>
<evidence type="ECO:0000256" key="1">
    <source>
        <dbReference type="ARBA" id="ARBA00022737"/>
    </source>
</evidence>
<evidence type="ECO:0000313" key="5">
    <source>
        <dbReference type="Proteomes" id="UP000663860"/>
    </source>
</evidence>
<dbReference type="InterPro" id="IPR050952">
    <property type="entry name" value="TRIM-NHL_E3_ligases"/>
</dbReference>
<dbReference type="Proteomes" id="UP000663860">
    <property type="component" value="Unassembled WGS sequence"/>
</dbReference>
<dbReference type="GO" id="GO:0008270">
    <property type="term" value="F:zinc ion binding"/>
    <property type="evidence" value="ECO:0007669"/>
    <property type="project" value="UniProtKB-KW"/>
</dbReference>
<dbReference type="EMBL" id="CAJNOE010000316">
    <property type="protein sequence ID" value="CAF1143645.1"/>
    <property type="molecule type" value="Genomic_DNA"/>
</dbReference>